<protein>
    <submittedName>
        <fullName evidence="1">Uncharacterized protein</fullName>
    </submittedName>
</protein>
<keyword evidence="2" id="KW-1185">Reference proteome</keyword>
<dbReference type="Proteomes" id="UP001059617">
    <property type="component" value="Chromosome"/>
</dbReference>
<gene>
    <name evidence="1" type="ORF">Dfulv_02655</name>
</gene>
<organism evidence="1 2">
    <name type="scientific">Dactylosporangium fulvum</name>
    <dbReference type="NCBI Taxonomy" id="53359"/>
    <lineage>
        <taxon>Bacteria</taxon>
        <taxon>Bacillati</taxon>
        <taxon>Actinomycetota</taxon>
        <taxon>Actinomycetes</taxon>
        <taxon>Micromonosporales</taxon>
        <taxon>Micromonosporaceae</taxon>
        <taxon>Dactylosporangium</taxon>
    </lineage>
</organism>
<name>A0ABY5VZL4_9ACTN</name>
<proteinExistence type="predicted"/>
<evidence type="ECO:0000313" key="2">
    <source>
        <dbReference type="Proteomes" id="UP001059617"/>
    </source>
</evidence>
<dbReference type="RefSeq" id="WP_259861007.1">
    <property type="nucleotide sequence ID" value="NZ_BAAAST010000116.1"/>
</dbReference>
<reference evidence="1" key="1">
    <citation type="submission" date="2021-04" db="EMBL/GenBank/DDBJ databases">
        <authorList>
            <person name="Hartkoorn R.C."/>
            <person name="Beaudoing E."/>
            <person name="Hot D."/>
        </authorList>
    </citation>
    <scope>NUCLEOTIDE SEQUENCE</scope>
    <source>
        <strain evidence="1">NRRL B-16292</strain>
    </source>
</reference>
<reference evidence="1" key="2">
    <citation type="submission" date="2022-09" db="EMBL/GenBank/DDBJ databases">
        <title>Biosynthetic gene clusters of Dactylosporangioum fulvum.</title>
        <authorList>
            <person name="Caradec T."/>
        </authorList>
    </citation>
    <scope>NUCLEOTIDE SEQUENCE</scope>
    <source>
        <strain evidence="1">NRRL B-16292</strain>
    </source>
</reference>
<evidence type="ECO:0000313" key="1">
    <source>
        <dbReference type="EMBL" id="UWP83227.1"/>
    </source>
</evidence>
<dbReference type="EMBL" id="CP073720">
    <property type="protein sequence ID" value="UWP83227.1"/>
    <property type="molecule type" value="Genomic_DNA"/>
</dbReference>
<sequence length="60" mass="6361">MTVDHDGIGPLAADTRWRLLQLFADELTAARAAALSAGADLGNLAAIVDERIRTVDNDGR</sequence>
<accession>A0ABY5VZL4</accession>